<feature type="compositionally biased region" description="Polar residues" evidence="4">
    <location>
        <begin position="189"/>
        <end position="205"/>
    </location>
</feature>
<feature type="compositionally biased region" description="Polar residues" evidence="4">
    <location>
        <begin position="1036"/>
        <end position="1067"/>
    </location>
</feature>
<evidence type="ECO:0000313" key="6">
    <source>
        <dbReference type="EMBL" id="KAA1133137.1"/>
    </source>
</evidence>
<feature type="domain" description="Zinc finger PHD-type" evidence="5">
    <location>
        <begin position="942"/>
        <end position="999"/>
    </location>
</feature>
<feature type="compositionally biased region" description="Basic and acidic residues" evidence="4">
    <location>
        <begin position="894"/>
        <end position="913"/>
    </location>
</feature>
<keyword evidence="1" id="KW-0479">Metal-binding</keyword>
<keyword evidence="2" id="KW-0863">Zinc-finger</keyword>
<dbReference type="Pfam" id="PF00628">
    <property type="entry name" value="PHD"/>
    <property type="match status" value="1"/>
</dbReference>
<feature type="region of interest" description="Disordered" evidence="4">
    <location>
        <begin position="1"/>
        <end position="52"/>
    </location>
</feature>
<feature type="compositionally biased region" description="Low complexity" evidence="4">
    <location>
        <begin position="1069"/>
        <end position="1083"/>
    </location>
</feature>
<dbReference type="Proteomes" id="UP000325313">
    <property type="component" value="Unassembled WGS sequence"/>
</dbReference>
<feature type="region of interest" description="Disordered" evidence="4">
    <location>
        <begin position="1265"/>
        <end position="1284"/>
    </location>
</feature>
<dbReference type="GO" id="GO:0031213">
    <property type="term" value="C:RSF complex"/>
    <property type="evidence" value="ECO:0007669"/>
    <property type="project" value="InterPro"/>
</dbReference>
<dbReference type="PROSITE" id="PS01359">
    <property type="entry name" value="ZF_PHD_1"/>
    <property type="match status" value="1"/>
</dbReference>
<dbReference type="SMART" id="SM00249">
    <property type="entry name" value="PHD"/>
    <property type="match status" value="1"/>
</dbReference>
<feature type="compositionally biased region" description="Low complexity" evidence="4">
    <location>
        <begin position="580"/>
        <end position="596"/>
    </location>
</feature>
<evidence type="ECO:0000256" key="3">
    <source>
        <dbReference type="ARBA" id="ARBA00022833"/>
    </source>
</evidence>
<sequence length="1330" mass="147071">MEDSHSTGQQQQEPPTNQQEQNPETQQQQQQQQHHQQQQLKQIIHPTQSLPPPLRTIRRSFELLSVSYFLNIFAPLLSIPDFTISQLEADLDGSQPDSYLPSLIPKLLVSLTGDRTTNSSNWESRLRREFIKREPQANPLGEEPAKPKPKINKRAVGYVYIAEAIPLSTLPAIDDLNSQYAELTKSKNGTCHQVPANGQTPTDPSYPQDAPEIKPTPSDLPDTKPSNTTEQSSSLELPTSNQVDTKSSESLLADSNPSIQPPPEGLSRQTEPPESKPLTALSSENSSPAPQHPAGPIAIPWSSLLPTIKLNAIFKLCEWHFSTSTDLERFRRQVLAKANSPNTAGLDERFEWRQERCGIDSKGNQYWLSGQGIESRLWVQRREPQPPLKAITLRIPAREKKKPKNGQSKQQKRKHVTRTSSTTPSTPATNPSRRCSSGVLPDAKRPRLTGTRSSQRLRATQPESSNRSASPRPPTMIVIKKTGVPHNSNTPEIKKQGVNGSRRPISRRRANNEIWQDVPAGWLEEVVQPTSKKSSTVLSSDLSEMSDDDEFVGNTRQSNQTKPNPPPTKTKHLPAAPDNASVDESLSELSDSPDASTVVTCESLSDDSSGGAASVDVKPDVKRAIEKRDVQHKDSSREQKMNVATTEVDAAPVTDCQDQKSTDLPVSNIHQSSSDDSATSNVLLNPPEPAKSILVSTHDPSSELTTPESNIQTSEVVPNVDSGNLSSCDAEKVKPCLDGSDSLFPELKGHPLDPDWIEWEVVCADLNDWKNFSLQFQNTESQSEKQLVEFIDNEVLPQVIAAHNEEEARKQKEEAMAQRKRSSRLATREAVQANSMQVEMMTRETRMHSDRLEAKRLKEVEHEESKKKKEEDQRLIRLRERQEQIALREAQQASEREAELKRAERARQRAESKLQGKAVKVARAGAENSVPSIDETEKWELNCEICGVIGSNMDDGSEVICCDNCEIWQHLVCHDKADEIMKRAKRNWATADFICADCSGVPIPRAVKKLRTHINGKPKPPPRPRTSKPKDELNHSAPSTSGPSNTKSKITILMSNPSRLGGTTLNEVSPANANPASSSNLAPCLTQLQDVNSSGESTLSRSNGNIANQVPSNATMPRPTPLPPSLLPSVKPPVTTRPTTTQPDLTKYYDDLEKLCCILRTNTNLHRTLPIEVMHRLRRYLLDQQQGQHLFNRTHPTSGSTNPGGMFSNHSNVHPSLKSQSGLSTYSPQSTPSELQQRLHSSHLDLVARVDPQTIDPQLQQLANRPEPLDTNMPPNANPDANMTTTATTTTVTTGVANRNDDHPDSVMSDSFPHTVASSIPPAQRSPPPP</sequence>
<feature type="compositionally biased region" description="Basic and acidic residues" evidence="4">
    <location>
        <begin position="617"/>
        <end position="640"/>
    </location>
</feature>
<gene>
    <name evidence="6" type="ORF">PGTUg99_019771</name>
</gene>
<feature type="compositionally biased region" description="Basic residues" evidence="4">
    <location>
        <begin position="1011"/>
        <end position="1027"/>
    </location>
</feature>
<dbReference type="PANTHER" id="PTHR14296:SF3">
    <property type="entry name" value="DIKAR, ISOFORM F"/>
    <property type="match status" value="1"/>
</dbReference>
<feature type="region of interest" description="Disordered" evidence="4">
    <location>
        <begin position="189"/>
        <end position="294"/>
    </location>
</feature>
<feature type="compositionally biased region" description="Basic residues" evidence="4">
    <location>
        <begin position="399"/>
        <end position="417"/>
    </location>
</feature>
<feature type="compositionally biased region" description="Low complexity" evidence="4">
    <location>
        <begin position="606"/>
        <end position="616"/>
    </location>
</feature>
<feature type="compositionally biased region" description="Low complexity" evidence="4">
    <location>
        <begin position="1270"/>
        <end position="1284"/>
    </location>
</feature>
<dbReference type="GO" id="GO:0008270">
    <property type="term" value="F:zinc ion binding"/>
    <property type="evidence" value="ECO:0007669"/>
    <property type="project" value="UniProtKB-KW"/>
</dbReference>
<evidence type="ECO:0000313" key="7">
    <source>
        <dbReference type="Proteomes" id="UP000325313"/>
    </source>
</evidence>
<feature type="compositionally biased region" description="Polar residues" evidence="4">
    <location>
        <begin position="528"/>
        <end position="537"/>
    </location>
</feature>
<feature type="compositionally biased region" description="Polar residues" evidence="4">
    <location>
        <begin position="662"/>
        <end position="683"/>
    </location>
</feature>
<accession>A0A5B0S5S2</accession>
<feature type="compositionally biased region" description="Polar residues" evidence="4">
    <location>
        <begin position="450"/>
        <end position="469"/>
    </location>
</feature>
<feature type="compositionally biased region" description="Low complexity" evidence="4">
    <location>
        <begin position="418"/>
        <end position="434"/>
    </location>
</feature>
<feature type="compositionally biased region" description="Polar residues" evidence="4">
    <location>
        <begin position="280"/>
        <end position="289"/>
    </location>
</feature>
<evidence type="ECO:0000256" key="4">
    <source>
        <dbReference type="SAM" id="MobiDB-lite"/>
    </source>
</evidence>
<feature type="region of interest" description="Disordered" evidence="4">
    <location>
        <begin position="1295"/>
        <end position="1330"/>
    </location>
</feature>
<organism evidence="6 7">
    <name type="scientific">Puccinia graminis f. sp. tritici</name>
    <dbReference type="NCBI Taxonomy" id="56615"/>
    <lineage>
        <taxon>Eukaryota</taxon>
        <taxon>Fungi</taxon>
        <taxon>Dikarya</taxon>
        <taxon>Basidiomycota</taxon>
        <taxon>Pucciniomycotina</taxon>
        <taxon>Pucciniomycetes</taxon>
        <taxon>Pucciniales</taxon>
        <taxon>Pucciniaceae</taxon>
        <taxon>Puccinia</taxon>
    </lineage>
</organism>
<keyword evidence="3" id="KW-0862">Zinc</keyword>
<feature type="region of interest" description="Disordered" evidence="4">
    <location>
        <begin position="888"/>
        <end position="913"/>
    </location>
</feature>
<feature type="region of interest" description="Disordered" evidence="4">
    <location>
        <begin position="1011"/>
        <end position="1145"/>
    </location>
</feature>
<feature type="compositionally biased region" description="Low complexity" evidence="4">
    <location>
        <begin position="9"/>
        <end position="39"/>
    </location>
</feature>
<feature type="region of interest" description="Disordered" evidence="4">
    <location>
        <begin position="848"/>
        <end position="872"/>
    </location>
</feature>
<dbReference type="InterPro" id="IPR028938">
    <property type="entry name" value="Rsf1-like"/>
</dbReference>
<dbReference type="InterPro" id="IPR019786">
    <property type="entry name" value="Zinc_finger_PHD-type_CS"/>
</dbReference>
<dbReference type="SUPFAM" id="SSF57903">
    <property type="entry name" value="FYVE/PHD zinc finger"/>
    <property type="match status" value="1"/>
</dbReference>
<evidence type="ECO:0000256" key="1">
    <source>
        <dbReference type="ARBA" id="ARBA00022723"/>
    </source>
</evidence>
<reference evidence="6 7" key="1">
    <citation type="submission" date="2019-05" db="EMBL/GenBank/DDBJ databases">
        <title>Emergence of the Ug99 lineage of the wheat stem rust pathogen through somatic hybridization.</title>
        <authorList>
            <person name="Li F."/>
            <person name="Upadhyaya N.M."/>
            <person name="Sperschneider J."/>
            <person name="Matny O."/>
            <person name="Nguyen-Phuc H."/>
            <person name="Mago R."/>
            <person name="Raley C."/>
            <person name="Miller M.E."/>
            <person name="Silverstein K.A.T."/>
            <person name="Henningsen E."/>
            <person name="Hirsch C.D."/>
            <person name="Visser B."/>
            <person name="Pretorius Z.A."/>
            <person name="Steffenson B.J."/>
            <person name="Schwessinger B."/>
            <person name="Dodds P.N."/>
            <person name="Figueroa M."/>
        </authorList>
    </citation>
    <scope>NUCLEOTIDE SEQUENCE [LARGE SCALE GENOMIC DNA]</scope>
    <source>
        <strain evidence="6 7">Ug99</strain>
    </source>
</reference>
<name>A0A5B0S5S2_PUCGR</name>
<feature type="compositionally biased region" description="Polar residues" evidence="4">
    <location>
        <begin position="224"/>
        <end position="258"/>
    </location>
</feature>
<dbReference type="InterPro" id="IPR019787">
    <property type="entry name" value="Znf_PHD-finger"/>
</dbReference>
<evidence type="ECO:0000259" key="5">
    <source>
        <dbReference type="SMART" id="SM00249"/>
    </source>
</evidence>
<dbReference type="PANTHER" id="PTHR14296">
    <property type="entry name" value="REMODELING AND SPACING FACTOR 1"/>
    <property type="match status" value="1"/>
</dbReference>
<feature type="compositionally biased region" description="Polar residues" evidence="4">
    <location>
        <begin position="1086"/>
        <end position="1115"/>
    </location>
</feature>
<dbReference type="Gene3D" id="3.30.40.10">
    <property type="entry name" value="Zinc/RING finger domain, C3HC4 (zinc finger)"/>
    <property type="match status" value="1"/>
</dbReference>
<feature type="compositionally biased region" description="Low complexity" evidence="4">
    <location>
        <begin position="1127"/>
        <end position="1145"/>
    </location>
</feature>
<protein>
    <recommendedName>
        <fullName evidence="5">Zinc finger PHD-type domain-containing protein</fullName>
    </recommendedName>
</protein>
<dbReference type="GO" id="GO:0006355">
    <property type="term" value="P:regulation of DNA-templated transcription"/>
    <property type="evidence" value="ECO:0007669"/>
    <property type="project" value="InterPro"/>
</dbReference>
<feature type="compositionally biased region" description="Polar residues" evidence="4">
    <location>
        <begin position="694"/>
        <end position="723"/>
    </location>
</feature>
<feature type="region of interest" description="Disordered" evidence="4">
    <location>
        <begin position="388"/>
        <end position="512"/>
    </location>
</feature>
<dbReference type="InterPro" id="IPR011011">
    <property type="entry name" value="Znf_FYVE_PHD"/>
</dbReference>
<proteinExistence type="predicted"/>
<dbReference type="InterPro" id="IPR013083">
    <property type="entry name" value="Znf_RING/FYVE/PHD"/>
</dbReference>
<dbReference type="InterPro" id="IPR001965">
    <property type="entry name" value="Znf_PHD"/>
</dbReference>
<dbReference type="EMBL" id="VDEP01000073">
    <property type="protein sequence ID" value="KAA1133137.1"/>
    <property type="molecule type" value="Genomic_DNA"/>
</dbReference>
<feature type="region of interest" description="Disordered" evidence="4">
    <location>
        <begin position="528"/>
        <end position="723"/>
    </location>
</feature>
<comment type="caution">
    <text evidence="6">The sequence shown here is derived from an EMBL/GenBank/DDBJ whole genome shotgun (WGS) entry which is preliminary data.</text>
</comment>
<feature type="region of interest" description="Disordered" evidence="4">
    <location>
        <begin position="1191"/>
        <end position="1238"/>
    </location>
</feature>
<evidence type="ECO:0000256" key="2">
    <source>
        <dbReference type="ARBA" id="ARBA00022771"/>
    </source>
</evidence>